<gene>
    <name evidence="1" type="primary">ORF29034</name>
</gene>
<accession>A0A0B6YLE7</accession>
<dbReference type="InterPro" id="IPR002347">
    <property type="entry name" value="SDR_fam"/>
</dbReference>
<feature type="non-terminal residue" evidence="1">
    <location>
        <position position="1"/>
    </location>
</feature>
<dbReference type="Pfam" id="PF13561">
    <property type="entry name" value="adh_short_C2"/>
    <property type="match status" value="1"/>
</dbReference>
<dbReference type="EMBL" id="HACG01010132">
    <property type="protein sequence ID" value="CEK56997.1"/>
    <property type="molecule type" value="Transcribed_RNA"/>
</dbReference>
<evidence type="ECO:0000313" key="1">
    <source>
        <dbReference type="EMBL" id="CEK56997.1"/>
    </source>
</evidence>
<dbReference type="AlphaFoldDB" id="A0A0B6YLE7"/>
<feature type="non-terminal residue" evidence="1">
    <location>
        <position position="67"/>
    </location>
</feature>
<dbReference type="InterPro" id="IPR036291">
    <property type="entry name" value="NAD(P)-bd_dom_sf"/>
</dbReference>
<reference evidence="1" key="1">
    <citation type="submission" date="2014-12" db="EMBL/GenBank/DDBJ databases">
        <title>Insight into the proteome of Arion vulgaris.</title>
        <authorList>
            <person name="Aradska J."/>
            <person name="Bulat T."/>
            <person name="Smidak R."/>
            <person name="Sarate P."/>
            <person name="Gangsoo J."/>
            <person name="Sialana F."/>
            <person name="Bilban M."/>
            <person name="Lubec G."/>
        </authorList>
    </citation>
    <scope>NUCLEOTIDE SEQUENCE</scope>
    <source>
        <tissue evidence="1">Skin</tissue>
    </source>
</reference>
<dbReference type="Gene3D" id="3.40.50.720">
    <property type="entry name" value="NAD(P)-binding Rossmann-like Domain"/>
    <property type="match status" value="1"/>
</dbReference>
<organism evidence="1">
    <name type="scientific">Arion vulgaris</name>
    <dbReference type="NCBI Taxonomy" id="1028688"/>
    <lineage>
        <taxon>Eukaryota</taxon>
        <taxon>Metazoa</taxon>
        <taxon>Spiralia</taxon>
        <taxon>Lophotrochozoa</taxon>
        <taxon>Mollusca</taxon>
        <taxon>Gastropoda</taxon>
        <taxon>Heterobranchia</taxon>
        <taxon>Euthyneura</taxon>
        <taxon>Panpulmonata</taxon>
        <taxon>Eupulmonata</taxon>
        <taxon>Stylommatophora</taxon>
        <taxon>Helicina</taxon>
        <taxon>Arionoidea</taxon>
        <taxon>Arionidae</taxon>
        <taxon>Arion</taxon>
    </lineage>
</organism>
<dbReference type="SUPFAM" id="SSF51735">
    <property type="entry name" value="NAD(P)-binding Rossmann-fold domains"/>
    <property type="match status" value="1"/>
</dbReference>
<name>A0A0B6YLE7_9EUPU</name>
<protein>
    <submittedName>
        <fullName evidence="1">Uncharacterized protein</fullName>
    </submittedName>
</protein>
<sequence length="67" mass="7422">TITEIFQELPAFKDANLSTDQIFDVMKPYIKENIPFQYAADPKQIANLIVFLASDAANYVTGANLIG</sequence>
<proteinExistence type="predicted"/>